<accession>A0A645IYL0</accession>
<evidence type="ECO:0000313" key="1">
    <source>
        <dbReference type="EMBL" id="MPN56247.1"/>
    </source>
</evidence>
<organism evidence="1">
    <name type="scientific">bioreactor metagenome</name>
    <dbReference type="NCBI Taxonomy" id="1076179"/>
    <lineage>
        <taxon>unclassified sequences</taxon>
        <taxon>metagenomes</taxon>
        <taxon>ecological metagenomes</taxon>
    </lineage>
</organism>
<proteinExistence type="predicted"/>
<reference evidence="1" key="1">
    <citation type="submission" date="2019-08" db="EMBL/GenBank/DDBJ databases">
        <authorList>
            <person name="Kucharzyk K."/>
            <person name="Murdoch R.W."/>
            <person name="Higgins S."/>
            <person name="Loffler F."/>
        </authorList>
    </citation>
    <scope>NUCLEOTIDE SEQUENCE</scope>
</reference>
<dbReference type="AlphaFoldDB" id="A0A645IYL0"/>
<comment type="caution">
    <text evidence="1">The sequence shown here is derived from an EMBL/GenBank/DDBJ whole genome shotgun (WGS) entry which is preliminary data.</text>
</comment>
<sequence>MLGIGSHTLYPVGNHFSKRANILIFCCQNADGGGFFQHSLSCTHCKNSRIMQALCINRASQIISDSKHFNNLFFNRAVIKIGIGNSHKKTVQNLIISSAKPFYIKLAFNYNIRKAFKRVNQKILQLGHFFGFAAHAAHRASLATGGFLTLITKHTHRFYLLFF</sequence>
<gene>
    <name evidence="1" type="ORF">SDC9_203933</name>
</gene>
<name>A0A645IYL0_9ZZZZ</name>
<protein>
    <submittedName>
        <fullName evidence="1">Uncharacterized protein</fullName>
    </submittedName>
</protein>
<dbReference type="EMBL" id="VSSQ01126372">
    <property type="protein sequence ID" value="MPN56247.1"/>
    <property type="molecule type" value="Genomic_DNA"/>
</dbReference>